<sequence>MLVSTWLTIGSKPVLGTEFCQALMSKNTTIHFTSLNSDAKTLSISFEYQNVRHKIKFPPPETNISKGNKNISVFFLFRTHMQECLQDNIEGNNQRAKNSNISKLSSNIWKKLPYTFRNEFSKYTNRVNEYRTSREQNPITSSDDNLSKKVIRQQNYYQRRTYEDIHHTKTSTYSVTNDDINGHFKNEYSRLETTTSTSLMVKEPMSQANLSFQPLIFPNRYEEYEFENVKLTHSSVDETMCLDVNATNYLEAYYGIQSPVNSSVYEMRGMESNNINPLSVFKSAPLQCPTCQSLVTPNGYEVFDTENTEQTYDISLTSFLDLCSVNDNPYDNVSELALPHVENSTGYEMYEMEVNQHQMPM</sequence>
<proteinExistence type="predicted"/>
<dbReference type="AlphaFoldDB" id="A0A8H3XAV1"/>
<name>A0A8H3XAV1_GIGMA</name>
<protein>
    <submittedName>
        <fullName evidence="1">Uncharacterized protein</fullName>
    </submittedName>
</protein>
<accession>A0A8H3XAV1</accession>
<evidence type="ECO:0000313" key="1">
    <source>
        <dbReference type="EMBL" id="KAF0436575.1"/>
    </source>
</evidence>
<dbReference type="OrthoDB" id="10396041at2759"/>
<gene>
    <name evidence="1" type="ORF">F8M41_004669</name>
</gene>
<organism evidence="1 2">
    <name type="scientific">Gigaspora margarita</name>
    <dbReference type="NCBI Taxonomy" id="4874"/>
    <lineage>
        <taxon>Eukaryota</taxon>
        <taxon>Fungi</taxon>
        <taxon>Fungi incertae sedis</taxon>
        <taxon>Mucoromycota</taxon>
        <taxon>Glomeromycotina</taxon>
        <taxon>Glomeromycetes</taxon>
        <taxon>Diversisporales</taxon>
        <taxon>Gigasporaceae</taxon>
        <taxon>Gigaspora</taxon>
    </lineage>
</organism>
<comment type="caution">
    <text evidence="1">The sequence shown here is derived from an EMBL/GenBank/DDBJ whole genome shotgun (WGS) entry which is preliminary data.</text>
</comment>
<reference evidence="1 2" key="1">
    <citation type="journal article" date="2019" name="Environ. Microbiol.">
        <title>At the nexus of three kingdoms: the genome of the mycorrhizal fungus Gigaspora margarita provides insights into plant, endobacterial and fungal interactions.</title>
        <authorList>
            <person name="Venice F."/>
            <person name="Ghignone S."/>
            <person name="Salvioli di Fossalunga A."/>
            <person name="Amselem J."/>
            <person name="Novero M."/>
            <person name="Xianan X."/>
            <person name="Sedzielewska Toro K."/>
            <person name="Morin E."/>
            <person name="Lipzen A."/>
            <person name="Grigoriev I.V."/>
            <person name="Henrissat B."/>
            <person name="Martin F.M."/>
            <person name="Bonfante P."/>
        </authorList>
    </citation>
    <scope>NUCLEOTIDE SEQUENCE [LARGE SCALE GENOMIC DNA]</scope>
    <source>
        <strain evidence="1 2">BEG34</strain>
    </source>
</reference>
<keyword evidence="2" id="KW-1185">Reference proteome</keyword>
<dbReference type="EMBL" id="WTPW01001430">
    <property type="protein sequence ID" value="KAF0436575.1"/>
    <property type="molecule type" value="Genomic_DNA"/>
</dbReference>
<dbReference type="Proteomes" id="UP000439903">
    <property type="component" value="Unassembled WGS sequence"/>
</dbReference>
<evidence type="ECO:0000313" key="2">
    <source>
        <dbReference type="Proteomes" id="UP000439903"/>
    </source>
</evidence>